<feature type="region of interest" description="Disordered" evidence="1">
    <location>
        <begin position="1"/>
        <end position="50"/>
    </location>
</feature>
<accession>A0A9N9D514</accession>
<sequence length="111" mass="12798">MATNKNFHKYPSQNFENLKLDNESEQVTDSESEIIQSTTDTSTAQTSTSKSIIKPKKESFRKQDLIWNYYDEHIDPITKIKIVICKAMIQKENKEVKCGKEVTYNNSSGNM</sequence>
<gene>
    <name evidence="2" type="ORF">DERYTH_LOCUS8865</name>
</gene>
<protein>
    <submittedName>
        <fullName evidence="2">18493_t:CDS:1</fullName>
    </submittedName>
</protein>
<reference evidence="2" key="1">
    <citation type="submission" date="2021-06" db="EMBL/GenBank/DDBJ databases">
        <authorList>
            <person name="Kallberg Y."/>
            <person name="Tangrot J."/>
            <person name="Rosling A."/>
        </authorList>
    </citation>
    <scope>NUCLEOTIDE SEQUENCE</scope>
    <source>
        <strain evidence="2">MA453B</strain>
    </source>
</reference>
<organism evidence="2 3">
    <name type="scientific">Dentiscutata erythropus</name>
    <dbReference type="NCBI Taxonomy" id="1348616"/>
    <lineage>
        <taxon>Eukaryota</taxon>
        <taxon>Fungi</taxon>
        <taxon>Fungi incertae sedis</taxon>
        <taxon>Mucoromycota</taxon>
        <taxon>Glomeromycotina</taxon>
        <taxon>Glomeromycetes</taxon>
        <taxon>Diversisporales</taxon>
        <taxon>Gigasporaceae</taxon>
        <taxon>Dentiscutata</taxon>
    </lineage>
</organism>
<name>A0A9N9D514_9GLOM</name>
<proteinExistence type="predicted"/>
<feature type="compositionally biased region" description="Acidic residues" evidence="1">
    <location>
        <begin position="23"/>
        <end position="32"/>
    </location>
</feature>
<dbReference type="AlphaFoldDB" id="A0A9N9D514"/>
<feature type="compositionally biased region" description="Polar residues" evidence="1">
    <location>
        <begin position="1"/>
        <end position="16"/>
    </location>
</feature>
<dbReference type="Proteomes" id="UP000789405">
    <property type="component" value="Unassembled WGS sequence"/>
</dbReference>
<dbReference type="OrthoDB" id="10456828at2759"/>
<feature type="compositionally biased region" description="Low complexity" evidence="1">
    <location>
        <begin position="34"/>
        <end position="50"/>
    </location>
</feature>
<comment type="caution">
    <text evidence="2">The sequence shown here is derived from an EMBL/GenBank/DDBJ whole genome shotgun (WGS) entry which is preliminary data.</text>
</comment>
<dbReference type="EMBL" id="CAJVPY010004683">
    <property type="protein sequence ID" value="CAG8625497.1"/>
    <property type="molecule type" value="Genomic_DNA"/>
</dbReference>
<evidence type="ECO:0000313" key="3">
    <source>
        <dbReference type="Proteomes" id="UP000789405"/>
    </source>
</evidence>
<keyword evidence="3" id="KW-1185">Reference proteome</keyword>
<evidence type="ECO:0000313" key="2">
    <source>
        <dbReference type="EMBL" id="CAG8625497.1"/>
    </source>
</evidence>
<evidence type="ECO:0000256" key="1">
    <source>
        <dbReference type="SAM" id="MobiDB-lite"/>
    </source>
</evidence>